<dbReference type="EMBL" id="JAFHBD010000006">
    <property type="protein sequence ID" value="MBN2952470.1"/>
    <property type="molecule type" value="Genomic_DNA"/>
</dbReference>
<evidence type="ECO:0000313" key="4">
    <source>
        <dbReference type="Proteomes" id="UP000737612"/>
    </source>
</evidence>
<dbReference type="Proteomes" id="UP000737612">
    <property type="component" value="Unassembled WGS sequence"/>
</dbReference>
<dbReference type="InterPro" id="IPR010359">
    <property type="entry name" value="IrrE_HExxH"/>
</dbReference>
<dbReference type="InterPro" id="IPR052345">
    <property type="entry name" value="Rad_response_metalloprotease"/>
</dbReference>
<name>A0A174R638_9FIRM</name>
<dbReference type="GeneID" id="79855807"/>
<organism evidence="2 4">
    <name type="scientific">Fusicatenibacter saccharivorans</name>
    <dbReference type="NCBI Taxonomy" id="1150298"/>
    <lineage>
        <taxon>Bacteria</taxon>
        <taxon>Bacillati</taxon>
        <taxon>Bacillota</taxon>
        <taxon>Clostridia</taxon>
        <taxon>Lachnospirales</taxon>
        <taxon>Lachnospiraceae</taxon>
        <taxon>Fusicatenibacter</taxon>
    </lineage>
</organism>
<evidence type="ECO:0000313" key="3">
    <source>
        <dbReference type="EMBL" id="MCG4764642.1"/>
    </source>
</evidence>
<dbReference type="RefSeq" id="WP_055219960.1">
    <property type="nucleotide sequence ID" value="NZ_CAXSRP010000007.1"/>
</dbReference>
<evidence type="ECO:0000259" key="1">
    <source>
        <dbReference type="Pfam" id="PF06114"/>
    </source>
</evidence>
<evidence type="ECO:0000313" key="2">
    <source>
        <dbReference type="EMBL" id="MBN2952470.1"/>
    </source>
</evidence>
<dbReference type="STRING" id="1150298.ERS852406_02127"/>
<dbReference type="PANTHER" id="PTHR43236:SF1">
    <property type="entry name" value="BLL7220 PROTEIN"/>
    <property type="match status" value="1"/>
</dbReference>
<dbReference type="OrthoDB" id="9816277at2"/>
<feature type="domain" description="IrrE N-terminal-like" evidence="1">
    <location>
        <begin position="25"/>
        <end position="125"/>
    </location>
</feature>
<dbReference type="Pfam" id="PF06114">
    <property type="entry name" value="Peptidase_M78"/>
    <property type="match status" value="1"/>
</dbReference>
<proteinExistence type="predicted"/>
<comment type="caution">
    <text evidence="2">The sequence shown here is derived from an EMBL/GenBank/DDBJ whole genome shotgun (WGS) entry which is preliminary data.</text>
</comment>
<dbReference type="Gene3D" id="1.10.10.2910">
    <property type="match status" value="1"/>
</dbReference>
<reference evidence="3" key="2">
    <citation type="submission" date="2022-01" db="EMBL/GenBank/DDBJ databases">
        <title>Collection of gut derived symbiotic bacterial strains cultured from healthy donors.</title>
        <authorList>
            <person name="Lin H."/>
            <person name="Kohout C."/>
            <person name="Waligurski E."/>
            <person name="Pamer E.G."/>
        </authorList>
    </citation>
    <scope>NUCLEOTIDE SEQUENCE</scope>
    <source>
        <strain evidence="3">DFI.5.49</strain>
    </source>
</reference>
<gene>
    <name evidence="2" type="ORF">JTJ23_02480</name>
    <name evidence="3" type="ORF">L0N21_03790</name>
</gene>
<dbReference type="Proteomes" id="UP001199915">
    <property type="component" value="Unassembled WGS sequence"/>
</dbReference>
<dbReference type="PANTHER" id="PTHR43236">
    <property type="entry name" value="ANTITOXIN HIGA1"/>
    <property type="match status" value="1"/>
</dbReference>
<dbReference type="EMBL" id="JAKNFS010000004">
    <property type="protein sequence ID" value="MCG4764642.1"/>
    <property type="molecule type" value="Genomic_DNA"/>
</dbReference>
<protein>
    <submittedName>
        <fullName evidence="2">ImmA/IrrE family metallo-endopeptidase</fullName>
    </submittedName>
</protein>
<sequence length="147" mass="17025">MDIKKRANQIAHRFQSRNPFEIVRGLNVILVDAPLSGVRGFYQYFQRNHIIYLDETLSEQERTLVLAHELGHLFLHKKANAIFMDTRTHLKTAEYETEADTFAIELLLPDDTFSEYLSAGYTSEQISRITGYAQRLIDLKASHIKIL</sequence>
<accession>A0A174R638</accession>
<reference evidence="2" key="1">
    <citation type="submission" date="2021-02" db="EMBL/GenBank/DDBJ databases">
        <title>Metagenome-assembled genomes from human diarrheal sample B26.</title>
        <authorList>
            <person name="Ateba T.P."/>
            <person name="Alayande K.A."/>
            <person name="Mwanza M."/>
        </authorList>
    </citation>
    <scope>NUCLEOTIDE SEQUENCE</scope>
    <source>
        <strain evidence="2">06WH</strain>
    </source>
</reference>
<dbReference type="AlphaFoldDB" id="A0A174R638"/>